<dbReference type="EMBL" id="JANBUJ010000739">
    <property type="protein sequence ID" value="KAJ2770401.1"/>
    <property type="molecule type" value="Genomic_DNA"/>
</dbReference>
<reference evidence="1" key="1">
    <citation type="submission" date="2022-07" db="EMBL/GenBank/DDBJ databases">
        <title>Phylogenomic reconstructions and comparative analyses of Kickxellomycotina fungi.</title>
        <authorList>
            <person name="Reynolds N.K."/>
            <person name="Stajich J.E."/>
            <person name="Barry K."/>
            <person name="Grigoriev I.V."/>
            <person name="Crous P."/>
            <person name="Smith M.E."/>
        </authorList>
    </citation>
    <scope>NUCLEOTIDE SEQUENCE</scope>
    <source>
        <strain evidence="1">CBS 109366</strain>
    </source>
</reference>
<comment type="caution">
    <text evidence="1">The sequence shown here is derived from an EMBL/GenBank/DDBJ whole genome shotgun (WGS) entry which is preliminary data.</text>
</comment>
<sequence>MSRSEPRPAGGPLCFNCGADSTPLWRRDTVGRVICNACGLYYKLHNVPRPISMKRTVIKRRRRRATNTPAAASAAGAAAKAPRSKQRAANARSSSVPIDSGSDTATPPPQPRGAAAMAGGMWRPSASSSPALPFARMPCGGLESLMKAAELSPPLPALDCIARGQKRAAPSQGSLLDSLATVASAEISLCKRRALDVGWGGLVPVPHPAAHREALQRECERLCLEAL</sequence>
<evidence type="ECO:0000313" key="1">
    <source>
        <dbReference type="EMBL" id="KAJ2770401.1"/>
    </source>
</evidence>
<name>A0ACC1JZL0_9FUNG</name>
<accession>A0ACC1JZL0</accession>
<protein>
    <submittedName>
        <fullName evidence="1">GATA type transcriptional activator of nitrogen-regulated proteins</fullName>
    </submittedName>
</protein>
<proteinExistence type="predicted"/>
<organism evidence="1 2">
    <name type="scientific">Coemansia nantahalensis</name>
    <dbReference type="NCBI Taxonomy" id="2789366"/>
    <lineage>
        <taxon>Eukaryota</taxon>
        <taxon>Fungi</taxon>
        <taxon>Fungi incertae sedis</taxon>
        <taxon>Zoopagomycota</taxon>
        <taxon>Kickxellomycotina</taxon>
        <taxon>Kickxellomycetes</taxon>
        <taxon>Kickxellales</taxon>
        <taxon>Kickxellaceae</taxon>
        <taxon>Coemansia</taxon>
    </lineage>
</organism>
<dbReference type="Proteomes" id="UP001140234">
    <property type="component" value="Unassembled WGS sequence"/>
</dbReference>
<evidence type="ECO:0000313" key="2">
    <source>
        <dbReference type="Proteomes" id="UP001140234"/>
    </source>
</evidence>
<keyword evidence="2" id="KW-1185">Reference proteome</keyword>
<gene>
    <name evidence="1" type="primary">SFU1_2</name>
    <name evidence="1" type="ORF">IWQ57_002680</name>
</gene>